<reference evidence="2" key="1">
    <citation type="submission" date="2020-02" db="EMBL/GenBank/DDBJ databases">
        <authorList>
            <person name="Meier V. D."/>
        </authorList>
    </citation>
    <scope>NUCLEOTIDE SEQUENCE</scope>
    <source>
        <strain evidence="2">AVDCRST_MAG53</strain>
    </source>
</reference>
<name>A0A6J4SSY3_9ACTN</name>
<organism evidence="2">
    <name type="scientific">uncultured Solirubrobacteraceae bacterium</name>
    <dbReference type="NCBI Taxonomy" id="1162706"/>
    <lineage>
        <taxon>Bacteria</taxon>
        <taxon>Bacillati</taxon>
        <taxon>Actinomycetota</taxon>
        <taxon>Thermoleophilia</taxon>
        <taxon>Solirubrobacterales</taxon>
        <taxon>Solirubrobacteraceae</taxon>
        <taxon>environmental samples</taxon>
    </lineage>
</organism>
<feature type="region of interest" description="Disordered" evidence="1">
    <location>
        <begin position="1"/>
        <end position="39"/>
    </location>
</feature>
<accession>A0A6J4SSY3</accession>
<dbReference type="AlphaFoldDB" id="A0A6J4SSY3"/>
<gene>
    <name evidence="2" type="ORF">AVDCRST_MAG53-2341</name>
</gene>
<proteinExistence type="predicted"/>
<dbReference type="EMBL" id="CADCVR010000071">
    <property type="protein sequence ID" value="CAA9504443.1"/>
    <property type="molecule type" value="Genomic_DNA"/>
</dbReference>
<sequence>MKRSARFPRRGPGTDRANFAPLVTGRTDLGPGATFRRRG</sequence>
<evidence type="ECO:0000313" key="2">
    <source>
        <dbReference type="EMBL" id="CAA9504443.1"/>
    </source>
</evidence>
<protein>
    <submittedName>
        <fullName evidence="2">Uncharacterized protein</fullName>
    </submittedName>
</protein>
<evidence type="ECO:0000256" key="1">
    <source>
        <dbReference type="SAM" id="MobiDB-lite"/>
    </source>
</evidence>